<dbReference type="AlphaFoldDB" id="A0A8S0SLR8"/>
<evidence type="ECO:0000256" key="1">
    <source>
        <dbReference type="SAM" id="MobiDB-lite"/>
    </source>
</evidence>
<accession>A0A8S0SLR8</accession>
<feature type="region of interest" description="Disordered" evidence="1">
    <location>
        <begin position="73"/>
        <end position="182"/>
    </location>
</feature>
<feature type="compositionally biased region" description="Low complexity" evidence="1">
    <location>
        <begin position="127"/>
        <end position="142"/>
    </location>
</feature>
<evidence type="ECO:0000313" key="4">
    <source>
        <dbReference type="Proteomes" id="UP000594638"/>
    </source>
</evidence>
<evidence type="ECO:0000313" key="3">
    <source>
        <dbReference type="EMBL" id="CAA2992691.1"/>
    </source>
</evidence>
<reference evidence="3 4" key="1">
    <citation type="submission" date="2019-12" db="EMBL/GenBank/DDBJ databases">
        <authorList>
            <person name="Alioto T."/>
            <person name="Alioto T."/>
            <person name="Gomez Garrido J."/>
        </authorList>
    </citation>
    <scope>NUCLEOTIDE SEQUENCE [LARGE SCALE GENOMIC DNA]</scope>
</reference>
<protein>
    <submittedName>
        <fullName evidence="3">Transcription factor HBP-1a</fullName>
    </submittedName>
</protein>
<feature type="domain" description="G-box binding protein multifunctional mosaic region" evidence="2">
    <location>
        <begin position="14"/>
        <end position="75"/>
    </location>
</feature>
<name>A0A8S0SLR8_OLEEU</name>
<proteinExistence type="predicted"/>
<feature type="compositionally biased region" description="Polar residues" evidence="1">
    <location>
        <begin position="169"/>
        <end position="179"/>
    </location>
</feature>
<dbReference type="Pfam" id="PF07777">
    <property type="entry name" value="MFMR"/>
    <property type="match status" value="1"/>
</dbReference>
<dbReference type="InterPro" id="IPR012900">
    <property type="entry name" value="MFMR"/>
</dbReference>
<gene>
    <name evidence="3" type="ORF">OLEA9_A004233</name>
</gene>
<dbReference type="Gramene" id="OE9A004233T1">
    <property type="protein sequence ID" value="OE9A004233C1"/>
    <property type="gene ID" value="OE9A004233"/>
</dbReference>
<comment type="caution">
    <text evidence="3">The sequence shown here is derived from an EMBL/GenBank/DDBJ whole genome shotgun (WGS) entry which is preliminary data.</text>
</comment>
<dbReference type="Pfam" id="PF16596">
    <property type="entry name" value="MFMR_assoc"/>
    <property type="match status" value="1"/>
</dbReference>
<feature type="region of interest" description="Disordered" evidence="1">
    <location>
        <begin position="1"/>
        <end position="36"/>
    </location>
</feature>
<feature type="compositionally biased region" description="Basic and acidic residues" evidence="1">
    <location>
        <begin position="1"/>
        <end position="26"/>
    </location>
</feature>
<organism evidence="3 4">
    <name type="scientific">Olea europaea subsp. europaea</name>
    <dbReference type="NCBI Taxonomy" id="158383"/>
    <lineage>
        <taxon>Eukaryota</taxon>
        <taxon>Viridiplantae</taxon>
        <taxon>Streptophyta</taxon>
        <taxon>Embryophyta</taxon>
        <taxon>Tracheophyta</taxon>
        <taxon>Spermatophyta</taxon>
        <taxon>Magnoliopsida</taxon>
        <taxon>eudicotyledons</taxon>
        <taxon>Gunneridae</taxon>
        <taxon>Pentapetalae</taxon>
        <taxon>asterids</taxon>
        <taxon>lamiids</taxon>
        <taxon>Lamiales</taxon>
        <taxon>Oleaceae</taxon>
        <taxon>Oleeae</taxon>
        <taxon>Olea</taxon>
    </lineage>
</organism>
<keyword evidence="4" id="KW-1185">Reference proteome</keyword>
<dbReference type="Proteomes" id="UP000594638">
    <property type="component" value="Unassembled WGS sequence"/>
</dbReference>
<evidence type="ECO:0000259" key="2">
    <source>
        <dbReference type="Pfam" id="PF07777"/>
    </source>
</evidence>
<dbReference type="EMBL" id="CACTIH010005440">
    <property type="protein sequence ID" value="CAA2992691.1"/>
    <property type="molecule type" value="Genomic_DNA"/>
</dbReference>
<feature type="compositionally biased region" description="Polar residues" evidence="1">
    <location>
        <begin position="27"/>
        <end position="36"/>
    </location>
</feature>
<feature type="compositionally biased region" description="Basic and acidic residues" evidence="1">
    <location>
        <begin position="78"/>
        <end position="90"/>
    </location>
</feature>
<sequence length="200" mass="20901">MRDSTKKSEMDKSSKEVVKETKESRTFDLQAQNSATSGTVTAEWAAYQVPPHAFLASSPQPHPYIWGVQPNTPGYMELDGKSSEGNEKLPNKVSEGNLSSLNMVIGKDTEPGKTSGASANGVHSKSGEIASEGSGEGSDASSQDMKSGGLQDSAETSENGSADHGSHNGGRNTPHSMVNQDLAIMPTPATGVCGWCSSCH</sequence>
<dbReference type="OrthoDB" id="1642657at2759"/>